<feature type="domain" description="FAD/NAD(P)-binding" evidence="18">
    <location>
        <begin position="6"/>
        <end position="349"/>
    </location>
</feature>
<evidence type="ECO:0000256" key="15">
    <source>
        <dbReference type="PIRSR" id="PIRSR000350-4"/>
    </source>
</evidence>
<evidence type="ECO:0000256" key="10">
    <source>
        <dbReference type="ARBA" id="ARBA00023157"/>
    </source>
</evidence>
<dbReference type="InterPro" id="IPR001100">
    <property type="entry name" value="Pyr_nuc-diS_OxRdtase"/>
</dbReference>
<dbReference type="InterPro" id="IPR016156">
    <property type="entry name" value="FAD/NAD-linked_Rdtase_dimer_sf"/>
</dbReference>
<dbReference type="PANTHER" id="PTHR22912:SF224">
    <property type="entry name" value="DIHYDROLIPOYL DEHYDROGENASE"/>
    <property type="match status" value="1"/>
</dbReference>
<evidence type="ECO:0000256" key="9">
    <source>
        <dbReference type="ARBA" id="ARBA00023027"/>
    </source>
</evidence>
<feature type="binding site" evidence="14">
    <location>
        <begin position="340"/>
        <end position="343"/>
    </location>
    <ligand>
        <name>FAD</name>
        <dbReference type="ChEBI" id="CHEBI:57692"/>
    </ligand>
</feature>
<evidence type="ECO:0000256" key="5">
    <source>
        <dbReference type="ARBA" id="ARBA00022490"/>
    </source>
</evidence>
<organism evidence="19">
    <name type="scientific">Candidatus Kentrum sp. FW</name>
    <dbReference type="NCBI Taxonomy" id="2126338"/>
    <lineage>
        <taxon>Bacteria</taxon>
        <taxon>Pseudomonadati</taxon>
        <taxon>Pseudomonadota</taxon>
        <taxon>Gammaproteobacteria</taxon>
        <taxon>Candidatus Kentrum</taxon>
    </lineage>
</organism>
<feature type="active site" description="Proton acceptor" evidence="13">
    <location>
        <position position="466"/>
    </location>
</feature>
<accession>A0A450SIG1</accession>
<evidence type="ECO:0000256" key="16">
    <source>
        <dbReference type="RuleBase" id="RU003692"/>
    </source>
</evidence>
<evidence type="ECO:0000256" key="4">
    <source>
        <dbReference type="ARBA" id="ARBA00016961"/>
    </source>
</evidence>
<dbReference type="SUPFAM" id="SSF51905">
    <property type="entry name" value="FAD/NAD(P)-binding domain"/>
    <property type="match status" value="1"/>
</dbReference>
<dbReference type="PRINTS" id="PR00411">
    <property type="entry name" value="PNDRDTASEI"/>
</dbReference>
<feature type="binding site" evidence="14">
    <location>
        <begin position="189"/>
        <end position="196"/>
    </location>
    <ligand>
        <name>NAD(+)</name>
        <dbReference type="ChEBI" id="CHEBI:57540"/>
    </ligand>
</feature>
<evidence type="ECO:0000259" key="17">
    <source>
        <dbReference type="Pfam" id="PF02852"/>
    </source>
</evidence>
<dbReference type="Pfam" id="PF02852">
    <property type="entry name" value="Pyr_redox_dim"/>
    <property type="match status" value="1"/>
</dbReference>
<dbReference type="InterPro" id="IPR006258">
    <property type="entry name" value="Lipoamide_DH"/>
</dbReference>
<feature type="disulfide bond" description="Redox-active" evidence="15">
    <location>
        <begin position="50"/>
        <end position="55"/>
    </location>
</feature>
<dbReference type="Gene3D" id="3.50.50.60">
    <property type="entry name" value="FAD/NAD(P)-binding domain"/>
    <property type="match status" value="2"/>
</dbReference>
<evidence type="ECO:0000256" key="12">
    <source>
        <dbReference type="ARBA" id="ARBA00049187"/>
    </source>
</evidence>
<keyword evidence="11 16" id="KW-0676">Redox-active center</keyword>
<feature type="binding site" evidence="14">
    <location>
        <position position="212"/>
    </location>
    <ligand>
        <name>NAD(+)</name>
        <dbReference type="ChEBI" id="CHEBI:57540"/>
    </ligand>
</feature>
<keyword evidence="5" id="KW-0963">Cytoplasm</keyword>
<evidence type="ECO:0000313" key="19">
    <source>
        <dbReference type="EMBL" id="VFJ53096.1"/>
    </source>
</evidence>
<evidence type="ECO:0000256" key="2">
    <source>
        <dbReference type="ARBA" id="ARBA00007532"/>
    </source>
</evidence>
<feature type="binding site" evidence="14">
    <location>
        <position position="334"/>
    </location>
    <ligand>
        <name>FAD</name>
        <dbReference type="ChEBI" id="CHEBI:57692"/>
    </ligand>
</feature>
<dbReference type="Gene3D" id="3.30.390.30">
    <property type="match status" value="1"/>
</dbReference>
<dbReference type="PIRSF" id="PIRSF000350">
    <property type="entry name" value="Mercury_reductase_MerA"/>
    <property type="match status" value="1"/>
</dbReference>
<dbReference type="EC" id="1.8.1.4" evidence="3 16"/>
<dbReference type="PANTHER" id="PTHR22912">
    <property type="entry name" value="DISULFIDE OXIDOREDUCTASE"/>
    <property type="match status" value="1"/>
</dbReference>
<dbReference type="GO" id="GO:0004148">
    <property type="term" value="F:dihydrolipoyl dehydrogenase (NADH) activity"/>
    <property type="evidence" value="ECO:0007669"/>
    <property type="project" value="UniProtKB-EC"/>
</dbReference>
<dbReference type="FunFam" id="3.30.390.30:FF:000001">
    <property type="entry name" value="Dihydrolipoyl dehydrogenase"/>
    <property type="match status" value="1"/>
</dbReference>
<reference evidence="19" key="1">
    <citation type="submission" date="2019-02" db="EMBL/GenBank/DDBJ databases">
        <authorList>
            <person name="Gruber-Vodicka R. H."/>
            <person name="Seah K. B. B."/>
        </authorList>
    </citation>
    <scope>NUCLEOTIDE SEQUENCE</scope>
    <source>
        <strain evidence="19">BECK_BZ15</strain>
    </source>
</reference>
<comment type="similarity">
    <text evidence="2 16">Belongs to the class-I pyridine nucleotide-disulfide oxidoreductase family.</text>
</comment>
<evidence type="ECO:0000256" key="6">
    <source>
        <dbReference type="ARBA" id="ARBA00022630"/>
    </source>
</evidence>
<evidence type="ECO:0000256" key="8">
    <source>
        <dbReference type="ARBA" id="ARBA00023002"/>
    </source>
</evidence>
<evidence type="ECO:0000256" key="14">
    <source>
        <dbReference type="PIRSR" id="PIRSR000350-3"/>
    </source>
</evidence>
<dbReference type="Pfam" id="PF07992">
    <property type="entry name" value="Pyr_redox_2"/>
    <property type="match status" value="1"/>
</dbReference>
<sequence>MTTENYDLIILGAGPGGYVAAIRAAQLGLKTICVDRWVNAKGKPSLGGTCLNAGCIPSKVLLDSSQRYHDLTHLLPAHGIHVDGARLDVLSMQARKDKVVTILTAGIKGLFKKNKITWLAGEGAFLSRNQVEVTDRNGDKSILEAPDIIIATGSVPTRLPIAPVDDRYIVDSTGALNFQTVPKRLGIIGAGVIGLELGSVWSRLGSDVVLLEAESEFLASADHQIAKEAYKIFRKQGLDIRLGALVDSVEITAIEAGIEEKDTRTGENDVTVIYRGDDKTQSVRVDKLVVACGRQPSTSGLRPDRIGLAIDDRGRIEVDANCRTNVDGVYAIGDVVRGPMLAHKASEEGIAVVERIVGQTPHVHYDTIPQVVYTHPEIAWVGETEKTLKAGNIPFRVGSFPLRAIGRAHSSGETDGFIKIIGDTGTDRILGVHLFSVNASELIAEAVTAMEFSASTEDLARIVHAHPTLSEAIHEAALAADGRAIHL</sequence>
<evidence type="ECO:0000256" key="13">
    <source>
        <dbReference type="PIRSR" id="PIRSR000350-2"/>
    </source>
</evidence>
<dbReference type="PRINTS" id="PR00368">
    <property type="entry name" value="FADPNR"/>
</dbReference>
<dbReference type="InterPro" id="IPR036188">
    <property type="entry name" value="FAD/NAD-bd_sf"/>
</dbReference>
<dbReference type="GO" id="GO:0006103">
    <property type="term" value="P:2-oxoglutarate metabolic process"/>
    <property type="evidence" value="ECO:0007669"/>
    <property type="project" value="TreeGrafter"/>
</dbReference>
<proteinExistence type="inferred from homology"/>
<keyword evidence="8 16" id="KW-0560">Oxidoreductase</keyword>
<dbReference type="AlphaFoldDB" id="A0A450SIG1"/>
<comment type="miscellaneous">
    <text evidence="16">The active site is a redox-active disulfide bond.</text>
</comment>
<protein>
    <recommendedName>
        <fullName evidence="4 16">Dihydrolipoyl dehydrogenase</fullName>
        <ecNumber evidence="3 16">1.8.1.4</ecNumber>
    </recommendedName>
</protein>
<dbReference type="InterPro" id="IPR004099">
    <property type="entry name" value="Pyr_nucl-diS_OxRdtase_dimer"/>
</dbReference>
<dbReference type="InterPro" id="IPR023753">
    <property type="entry name" value="FAD/NAD-binding_dom"/>
</dbReference>
<comment type="cofactor">
    <cofactor evidence="14 16">
        <name>FAD</name>
        <dbReference type="ChEBI" id="CHEBI:57692"/>
    </cofactor>
    <text evidence="14 16">Binds 1 FAD per subunit.</text>
</comment>
<keyword evidence="9 14" id="KW-0520">NAD</keyword>
<dbReference type="InterPro" id="IPR012999">
    <property type="entry name" value="Pyr_OxRdtase_I_AS"/>
</dbReference>
<keyword evidence="7 14" id="KW-0274">FAD</keyword>
<dbReference type="GO" id="GO:0005737">
    <property type="term" value="C:cytoplasm"/>
    <property type="evidence" value="ECO:0007669"/>
    <property type="project" value="UniProtKB-SubCell"/>
</dbReference>
<evidence type="ECO:0000256" key="1">
    <source>
        <dbReference type="ARBA" id="ARBA00004496"/>
    </source>
</evidence>
<dbReference type="GO" id="GO:0050660">
    <property type="term" value="F:flavin adenine dinucleotide binding"/>
    <property type="evidence" value="ECO:0007669"/>
    <property type="project" value="InterPro"/>
</dbReference>
<comment type="subcellular location">
    <subcellularLocation>
        <location evidence="1">Cytoplasm</location>
    </subcellularLocation>
</comment>
<keyword evidence="6 16" id="KW-0285">Flavoprotein</keyword>
<dbReference type="EMBL" id="CAADEW010000040">
    <property type="protein sequence ID" value="VFJ53096.1"/>
    <property type="molecule type" value="Genomic_DNA"/>
</dbReference>
<feature type="domain" description="Pyridine nucleotide-disulphide oxidoreductase dimerisation" evidence="17">
    <location>
        <begin position="368"/>
        <end position="477"/>
    </location>
</feature>
<dbReference type="NCBIfam" id="TIGR01350">
    <property type="entry name" value="lipoamide_DH"/>
    <property type="match status" value="1"/>
</dbReference>
<evidence type="ECO:0000256" key="11">
    <source>
        <dbReference type="ARBA" id="ARBA00023284"/>
    </source>
</evidence>
<feature type="binding site" evidence="14">
    <location>
        <position position="59"/>
    </location>
    <ligand>
        <name>FAD</name>
        <dbReference type="ChEBI" id="CHEBI:57692"/>
    </ligand>
</feature>
<evidence type="ECO:0000259" key="18">
    <source>
        <dbReference type="Pfam" id="PF07992"/>
    </source>
</evidence>
<gene>
    <name evidence="19" type="ORF">BECKFW1821A_GA0114235_104012</name>
</gene>
<name>A0A450SIG1_9GAMM</name>
<evidence type="ECO:0000256" key="7">
    <source>
        <dbReference type="ARBA" id="ARBA00022827"/>
    </source>
</evidence>
<dbReference type="PROSITE" id="PS00076">
    <property type="entry name" value="PYRIDINE_REDOX_1"/>
    <property type="match status" value="1"/>
</dbReference>
<feature type="binding site" evidence="14">
    <location>
        <begin position="152"/>
        <end position="154"/>
    </location>
    <ligand>
        <name>FAD</name>
        <dbReference type="ChEBI" id="CHEBI:57692"/>
    </ligand>
</feature>
<evidence type="ECO:0000256" key="3">
    <source>
        <dbReference type="ARBA" id="ARBA00012608"/>
    </source>
</evidence>
<keyword evidence="10" id="KW-1015">Disulfide bond</keyword>
<comment type="catalytic activity">
    <reaction evidence="12 16">
        <text>N(6)-[(R)-dihydrolipoyl]-L-lysyl-[protein] + NAD(+) = N(6)-[(R)-lipoyl]-L-lysyl-[protein] + NADH + H(+)</text>
        <dbReference type="Rhea" id="RHEA:15045"/>
        <dbReference type="Rhea" id="RHEA-COMP:10474"/>
        <dbReference type="Rhea" id="RHEA-COMP:10475"/>
        <dbReference type="ChEBI" id="CHEBI:15378"/>
        <dbReference type="ChEBI" id="CHEBI:57540"/>
        <dbReference type="ChEBI" id="CHEBI:57945"/>
        <dbReference type="ChEBI" id="CHEBI:83099"/>
        <dbReference type="ChEBI" id="CHEBI:83100"/>
        <dbReference type="EC" id="1.8.1.4"/>
    </reaction>
</comment>
<dbReference type="InterPro" id="IPR050151">
    <property type="entry name" value="Class-I_Pyr_Nuc-Dis_Oxidored"/>
</dbReference>
<feature type="binding site" evidence="14">
    <location>
        <position position="293"/>
    </location>
    <ligand>
        <name>NAD(+)</name>
        <dbReference type="ChEBI" id="CHEBI:57540"/>
    </ligand>
</feature>
<feature type="binding site" evidence="14">
    <location>
        <position position="123"/>
    </location>
    <ligand>
        <name>FAD</name>
        <dbReference type="ChEBI" id="CHEBI:57692"/>
    </ligand>
</feature>
<dbReference type="SUPFAM" id="SSF55424">
    <property type="entry name" value="FAD/NAD-linked reductases, dimerisation (C-terminal) domain"/>
    <property type="match status" value="1"/>
</dbReference>
<keyword evidence="14" id="KW-0547">Nucleotide-binding</keyword>